<feature type="compositionally biased region" description="Low complexity" evidence="2">
    <location>
        <begin position="218"/>
        <end position="227"/>
    </location>
</feature>
<accession>A0A438N354</accession>
<name>A0A438N354_EXOME</name>
<feature type="region of interest" description="Disordered" evidence="2">
    <location>
        <begin position="149"/>
        <end position="184"/>
    </location>
</feature>
<proteinExistence type="predicted"/>
<feature type="region of interest" description="Disordered" evidence="2">
    <location>
        <begin position="421"/>
        <end position="474"/>
    </location>
</feature>
<dbReference type="Proteomes" id="UP000288859">
    <property type="component" value="Unassembled WGS sequence"/>
</dbReference>
<evidence type="ECO:0000313" key="4">
    <source>
        <dbReference type="Proteomes" id="UP000288859"/>
    </source>
</evidence>
<protein>
    <recommendedName>
        <fullName evidence="5">M protein, serotype 2.1</fullName>
    </recommendedName>
</protein>
<dbReference type="PANTHER" id="PTHR38120">
    <property type="entry name" value="EXPRESSED PROTEIN"/>
    <property type="match status" value="1"/>
</dbReference>
<gene>
    <name evidence="3" type="ORF">B0A52_05809</name>
</gene>
<reference evidence="3 4" key="1">
    <citation type="submission" date="2017-03" db="EMBL/GenBank/DDBJ databases">
        <title>Genomes of endolithic fungi from Antarctica.</title>
        <authorList>
            <person name="Coleine C."/>
            <person name="Masonjones S."/>
            <person name="Stajich J.E."/>
        </authorList>
    </citation>
    <scope>NUCLEOTIDE SEQUENCE [LARGE SCALE GENOMIC DNA]</scope>
    <source>
        <strain evidence="3 4">CCFEE 6314</strain>
    </source>
</reference>
<dbReference type="OrthoDB" id="2121319at2759"/>
<comment type="caution">
    <text evidence="3">The sequence shown here is derived from an EMBL/GenBank/DDBJ whole genome shotgun (WGS) entry which is preliminary data.</text>
</comment>
<feature type="compositionally biased region" description="Polar residues" evidence="2">
    <location>
        <begin position="508"/>
        <end position="519"/>
    </location>
</feature>
<organism evidence="3 4">
    <name type="scientific">Exophiala mesophila</name>
    <name type="common">Black yeast-like fungus</name>
    <dbReference type="NCBI Taxonomy" id="212818"/>
    <lineage>
        <taxon>Eukaryota</taxon>
        <taxon>Fungi</taxon>
        <taxon>Dikarya</taxon>
        <taxon>Ascomycota</taxon>
        <taxon>Pezizomycotina</taxon>
        <taxon>Eurotiomycetes</taxon>
        <taxon>Chaetothyriomycetidae</taxon>
        <taxon>Chaetothyriales</taxon>
        <taxon>Herpotrichiellaceae</taxon>
        <taxon>Exophiala</taxon>
    </lineage>
</organism>
<evidence type="ECO:0008006" key="5">
    <source>
        <dbReference type="Google" id="ProtNLM"/>
    </source>
</evidence>
<feature type="region of interest" description="Disordered" evidence="2">
    <location>
        <begin position="487"/>
        <end position="621"/>
    </location>
</feature>
<dbReference type="VEuPathDB" id="FungiDB:PV10_07800"/>
<dbReference type="PANTHER" id="PTHR38120:SF1">
    <property type="entry name" value="M PROTEIN, SEROTYPE 2.1"/>
    <property type="match status" value="1"/>
</dbReference>
<keyword evidence="1" id="KW-0175">Coiled coil</keyword>
<evidence type="ECO:0000256" key="2">
    <source>
        <dbReference type="SAM" id="MobiDB-lite"/>
    </source>
</evidence>
<evidence type="ECO:0000256" key="1">
    <source>
        <dbReference type="SAM" id="Coils"/>
    </source>
</evidence>
<dbReference type="AlphaFoldDB" id="A0A438N354"/>
<feature type="coiled-coil region" evidence="1">
    <location>
        <begin position="232"/>
        <end position="284"/>
    </location>
</feature>
<dbReference type="EMBL" id="NAJM01000026">
    <property type="protein sequence ID" value="RVX69974.1"/>
    <property type="molecule type" value="Genomic_DNA"/>
</dbReference>
<sequence>MSSPSAKKSVSGPTNGTPSSRNHSDKSPNRPAIGSAVPASTGQGLARTPSLRQTRLARKPTSRTSSTFVAPDSEQEDEETKSANAQLISGLKEQVDRAEQASEQYRKQLEIMQRRLDEAAAEQTTGEERDYKRQTEIDRLRAEIRDSARERRELESTHEHERKLFEQERERQSNRELELQDKVHRLTETLRTKGLERSSVDRVASLTENENEVDDESGAAGTSSSSAMVQALRQKDAAIESLRLELAETQLKVAEQEQLGDGQVQGLEKAIMEIKMQNARLIEENESFQVLLSEKTLKGDFLRDHSGEMAGMSSLADELAGTGEDTEGQTDPDRRLEAEARALREENKALTLYVDKIVGRILQHEGFEHIITGRENLPEPPSKQTPSEKALPAIPDHQAAPAAAATTATGVASGFLQRARSVVSRPGGRGRPMSYAQPTAPTPMVPSANENPETAPSIPMGRSRHRRARSDQAQTDLGAAAVVHQMNRGSPMRTVSGSPLSPGIRPLSPQQSQNRQSYFGTSSARAASGSGGTGGSSTNSVNSEHSEEQRSTTEVSSTGPGSSQGQGQGQGSIPGAVMKQNQLRPLRLVQEQTAEEEAQKRANRGSWMGWLRGGSIEAQND</sequence>
<feature type="compositionally biased region" description="Gly residues" evidence="2">
    <location>
        <begin position="562"/>
        <end position="572"/>
    </location>
</feature>
<feature type="region of interest" description="Disordered" evidence="2">
    <location>
        <begin position="201"/>
        <end position="227"/>
    </location>
</feature>
<feature type="compositionally biased region" description="Polar residues" evidence="2">
    <location>
        <begin position="1"/>
        <end position="21"/>
    </location>
</feature>
<feature type="region of interest" description="Disordered" evidence="2">
    <location>
        <begin position="1"/>
        <end position="83"/>
    </location>
</feature>
<evidence type="ECO:0000313" key="3">
    <source>
        <dbReference type="EMBL" id="RVX69974.1"/>
    </source>
</evidence>